<feature type="signal peptide" evidence="4">
    <location>
        <begin position="1"/>
        <end position="24"/>
    </location>
</feature>
<dbReference type="PROSITE" id="PS51170">
    <property type="entry name" value="CW"/>
    <property type="match status" value="2"/>
</dbReference>
<dbReference type="Gene3D" id="2.10.270.10">
    <property type="entry name" value="Cholin Binding"/>
    <property type="match status" value="1"/>
</dbReference>
<accession>M1MXA3</accession>
<dbReference type="HOGENOM" id="CLU_037405_0_0_9"/>
<dbReference type="PATRIC" id="fig|931276.5.peg.5498"/>
<feature type="domain" description="Cadherin-like beta-sandwich-like" evidence="5">
    <location>
        <begin position="195"/>
        <end position="272"/>
    </location>
</feature>
<dbReference type="STRING" id="36745.CLSAP_51870"/>
<dbReference type="SUPFAM" id="SSF69360">
    <property type="entry name" value="Cell wall binding repeat"/>
    <property type="match status" value="1"/>
</dbReference>
<feature type="repeat" description="Cell wall-binding" evidence="2">
    <location>
        <begin position="340"/>
        <end position="359"/>
    </location>
</feature>
<evidence type="ECO:0000259" key="5">
    <source>
        <dbReference type="Pfam" id="PF12733"/>
    </source>
</evidence>
<dbReference type="EMBL" id="CP004121">
    <property type="protein sequence ID" value="AGF59186.1"/>
    <property type="molecule type" value="Genomic_DNA"/>
</dbReference>
<evidence type="ECO:0000256" key="1">
    <source>
        <dbReference type="ARBA" id="ARBA00022737"/>
    </source>
</evidence>
<dbReference type="AlphaFoldDB" id="M1MXA3"/>
<evidence type="ECO:0000256" key="2">
    <source>
        <dbReference type="PROSITE-ProRule" id="PRU00591"/>
    </source>
</evidence>
<evidence type="ECO:0000313" key="6">
    <source>
        <dbReference type="EMBL" id="AGF59186.1"/>
    </source>
</evidence>
<sequence length="421" mass="46568">MSKNVKRIVALALAVGTISAVAPATSANLLMAKAYASDNSDSTFDSLKLETSSGGSIKIYDSSNYDDKVDSDSLEPDTDYFAKTSSDTITIKVDGVKSKYVRVFKNDSDSTKGKKISSDISLSSGTTKLIVRIYSEDPGSDVRYEDENDKLNDYTIKIKCTADSSDTSDNSDDSDSYDDIYLDRLSINGDSVSLSDSKTTYDYNVNSNTEEATIKAVPPDEDEDTVTIDDDEVDSSDKFKKTVDLKQGKNQFKVELEDSDSNKRVYTININRGSSSDDSTTTTSTTKADSKPNTATDATTTKVNQWVQVGANWQYLDANGKILKNSWVQSYYVNDYGNMVTDWYQINGAWYYFGTDGARKTGWQMVRGNWYYLDGQGKMFTGWMKHTDGKYYYLNPGDGSMAHSTKIQGYTLGADGAWTGR</sequence>
<feature type="repeat" description="Cell wall-binding" evidence="2">
    <location>
        <begin position="360"/>
        <end position="379"/>
    </location>
</feature>
<dbReference type="eggNOG" id="COG5263">
    <property type="taxonomic scope" value="Bacteria"/>
</dbReference>
<evidence type="ECO:0000313" key="7">
    <source>
        <dbReference type="Proteomes" id="UP000011728"/>
    </source>
</evidence>
<organism evidence="6 7">
    <name type="scientific">Clostridium saccharoperbutylacetonicum N1-4(HMT)</name>
    <dbReference type="NCBI Taxonomy" id="931276"/>
    <lineage>
        <taxon>Bacteria</taxon>
        <taxon>Bacillati</taxon>
        <taxon>Bacillota</taxon>
        <taxon>Clostridia</taxon>
        <taxon>Eubacteriales</taxon>
        <taxon>Clostridiaceae</taxon>
        <taxon>Clostridium</taxon>
    </lineage>
</organism>
<dbReference type="Pfam" id="PF12733">
    <property type="entry name" value="Cadherin-like"/>
    <property type="match status" value="1"/>
</dbReference>
<dbReference type="OrthoDB" id="1901107at2"/>
<keyword evidence="1" id="KW-0677">Repeat</keyword>
<keyword evidence="4" id="KW-0732">Signal</keyword>
<proteinExistence type="predicted"/>
<feature type="compositionally biased region" description="Low complexity" evidence="3">
    <location>
        <begin position="274"/>
        <end position="286"/>
    </location>
</feature>
<dbReference type="RefSeq" id="WP_015395493.1">
    <property type="nucleotide sequence ID" value="NC_020291.1"/>
</dbReference>
<dbReference type="InterPro" id="IPR025883">
    <property type="entry name" value="Cadherin-like_domain"/>
</dbReference>
<dbReference type="Pfam" id="PF01473">
    <property type="entry name" value="Choline_bind_1"/>
    <property type="match status" value="2"/>
</dbReference>
<name>M1MXA3_9CLOT</name>
<dbReference type="Proteomes" id="UP000011728">
    <property type="component" value="Chromosome"/>
</dbReference>
<evidence type="ECO:0000256" key="3">
    <source>
        <dbReference type="SAM" id="MobiDB-lite"/>
    </source>
</evidence>
<dbReference type="KEGG" id="csr:Cspa_c54410"/>
<dbReference type="InterPro" id="IPR018337">
    <property type="entry name" value="Cell_wall/Cho-bd_repeat"/>
</dbReference>
<feature type="region of interest" description="Disordered" evidence="3">
    <location>
        <begin position="270"/>
        <end position="297"/>
    </location>
</feature>
<reference evidence="6 7" key="1">
    <citation type="submission" date="2013-02" db="EMBL/GenBank/DDBJ databases">
        <title>Genome sequence of Clostridium saccharoperbutylacetonicum N1-4(HMT).</title>
        <authorList>
            <person name="Poehlein A."/>
            <person name="Daniel R."/>
        </authorList>
    </citation>
    <scope>NUCLEOTIDE SEQUENCE [LARGE SCALE GENOMIC DNA]</scope>
    <source>
        <strain evidence="7">N1-4(HMT)</strain>
    </source>
</reference>
<gene>
    <name evidence="6" type="ORF">Cspa_c54410</name>
</gene>
<feature type="chain" id="PRO_5038609529" description="Cadherin-like beta-sandwich-like domain-containing protein" evidence="4">
    <location>
        <begin position="25"/>
        <end position="421"/>
    </location>
</feature>
<protein>
    <recommendedName>
        <fullName evidence="5">Cadherin-like beta-sandwich-like domain-containing protein</fullName>
    </recommendedName>
</protein>
<evidence type="ECO:0000256" key="4">
    <source>
        <dbReference type="SAM" id="SignalP"/>
    </source>
</evidence>
<keyword evidence="7" id="KW-1185">Reference proteome</keyword>
<dbReference type="Pfam" id="PF19127">
    <property type="entry name" value="Choline_bind_3"/>
    <property type="match status" value="1"/>
</dbReference>